<dbReference type="GO" id="GO:0030288">
    <property type="term" value="C:outer membrane-bounded periplasmic space"/>
    <property type="evidence" value="ECO:0007669"/>
    <property type="project" value="TreeGrafter"/>
</dbReference>
<keyword evidence="1" id="KW-0378">Hydrolase</keyword>
<dbReference type="GO" id="GO:0000166">
    <property type="term" value="F:nucleotide binding"/>
    <property type="evidence" value="ECO:0007669"/>
    <property type="project" value="UniProtKB-KW"/>
</dbReference>
<dbReference type="GO" id="GO:0046872">
    <property type="term" value="F:metal ion binding"/>
    <property type="evidence" value="ECO:0007669"/>
    <property type="project" value="InterPro"/>
</dbReference>
<evidence type="ECO:0000313" key="4">
    <source>
        <dbReference type="Proteomes" id="UP000229307"/>
    </source>
</evidence>
<keyword evidence="2" id="KW-0175">Coiled coil</keyword>
<dbReference type="InterPro" id="IPR029052">
    <property type="entry name" value="Metallo-depent_PP-like"/>
</dbReference>
<dbReference type="InterPro" id="IPR006146">
    <property type="entry name" value="5'-Nucleotdase_CS"/>
</dbReference>
<gene>
    <name evidence="3" type="ORF">COY52_08505</name>
</gene>
<dbReference type="PROSITE" id="PS00785">
    <property type="entry name" value="5_NUCLEOTIDASE_1"/>
    <property type="match status" value="1"/>
</dbReference>
<dbReference type="Proteomes" id="UP000229307">
    <property type="component" value="Unassembled WGS sequence"/>
</dbReference>
<comment type="similarity">
    <text evidence="1">Belongs to the 5'-nucleotidase family.</text>
</comment>
<evidence type="ECO:0000313" key="3">
    <source>
        <dbReference type="EMBL" id="PIZ15927.1"/>
    </source>
</evidence>
<dbReference type="GO" id="GO:0016788">
    <property type="term" value="F:hydrolase activity, acting on ester bonds"/>
    <property type="evidence" value="ECO:0007669"/>
    <property type="project" value="InterPro"/>
</dbReference>
<reference evidence="4" key="1">
    <citation type="submission" date="2017-09" db="EMBL/GenBank/DDBJ databases">
        <title>Depth-based differentiation of microbial function through sediment-hosted aquifers and enrichment of novel symbionts in the deep terrestrial subsurface.</title>
        <authorList>
            <person name="Probst A.J."/>
            <person name="Ladd B."/>
            <person name="Jarett J.K."/>
            <person name="Geller-Mcgrath D.E."/>
            <person name="Sieber C.M.K."/>
            <person name="Emerson J.B."/>
            <person name="Anantharaman K."/>
            <person name="Thomas B.C."/>
            <person name="Malmstrom R."/>
            <person name="Stieglmeier M."/>
            <person name="Klingl A."/>
            <person name="Woyke T."/>
            <person name="Ryan C.M."/>
            <person name="Banfield J.F."/>
        </authorList>
    </citation>
    <scope>NUCLEOTIDE SEQUENCE [LARGE SCALE GENOMIC DNA]</scope>
</reference>
<dbReference type="GO" id="GO:0009166">
    <property type="term" value="P:nucleotide catabolic process"/>
    <property type="evidence" value="ECO:0007669"/>
    <property type="project" value="InterPro"/>
</dbReference>
<dbReference type="Gene3D" id="3.60.21.10">
    <property type="match status" value="1"/>
</dbReference>
<evidence type="ECO:0000256" key="1">
    <source>
        <dbReference type="RuleBase" id="RU362119"/>
    </source>
</evidence>
<feature type="coiled-coil region" evidence="2">
    <location>
        <begin position="301"/>
        <end position="328"/>
    </location>
</feature>
<dbReference type="SUPFAM" id="SSF56300">
    <property type="entry name" value="Metallo-dependent phosphatases"/>
    <property type="match status" value="1"/>
</dbReference>
<dbReference type="InterPro" id="IPR006179">
    <property type="entry name" value="5_nucleotidase/apyrase"/>
</dbReference>
<dbReference type="PANTHER" id="PTHR11575">
    <property type="entry name" value="5'-NUCLEOTIDASE-RELATED"/>
    <property type="match status" value="1"/>
</dbReference>
<dbReference type="AlphaFoldDB" id="A0A2M7S8T3"/>
<proteinExistence type="inferred from homology"/>
<organism evidence="3 4">
    <name type="scientific">Candidatus Desantisbacteria bacterium CG_4_10_14_0_8_um_filter_48_22</name>
    <dbReference type="NCBI Taxonomy" id="1974543"/>
    <lineage>
        <taxon>Bacteria</taxon>
        <taxon>Candidatus Desantisiibacteriota</taxon>
    </lineage>
</organism>
<dbReference type="CDD" id="cd00845">
    <property type="entry name" value="MPP_UshA_N_like"/>
    <property type="match status" value="1"/>
</dbReference>
<accession>A0A2M7S8T3</accession>
<comment type="caution">
    <text evidence="3">The sequence shown here is derived from an EMBL/GenBank/DDBJ whole genome shotgun (WGS) entry which is preliminary data.</text>
</comment>
<dbReference type="EMBL" id="PFMR01000223">
    <property type="protein sequence ID" value="PIZ15927.1"/>
    <property type="molecule type" value="Genomic_DNA"/>
</dbReference>
<evidence type="ECO:0000256" key="2">
    <source>
        <dbReference type="SAM" id="Coils"/>
    </source>
</evidence>
<protein>
    <recommendedName>
        <fullName evidence="5">Bifunctional metallophosphatase/5'-nucleotidase</fullName>
    </recommendedName>
</protein>
<evidence type="ECO:0008006" key="5">
    <source>
        <dbReference type="Google" id="ProtNLM"/>
    </source>
</evidence>
<name>A0A2M7S8T3_9BACT</name>
<dbReference type="PANTHER" id="PTHR11575:SF24">
    <property type="entry name" value="5'-NUCLEOTIDASE"/>
    <property type="match status" value="1"/>
</dbReference>
<keyword evidence="1" id="KW-0547">Nucleotide-binding</keyword>
<dbReference type="PRINTS" id="PR01607">
    <property type="entry name" value="APYRASEFAMLY"/>
</dbReference>
<sequence>MKEGVVKNIACFIAAALMLCSAGRAFPKEINLTILHTNDTHGRLMPFSYGGAKIAGGISRRAELVKETRIETGHFVMLLDAGGIFQENAKSSVLKGKADIELMNLIGYDAAAPGQSEFGLGHKILAQREKEAQFPFVCANIVSEKGGKPLFEPMVIRTFQDVRIGIIGIAGADAAVGFSPDGRTKAKYMGPKKIIKDLLEKNKGKTDIVVVISNCGFEYDCGLAEAFAEAVPGIDVIIGGYSNTKLQKPVRAGRTVIAQAFKWGIYLGRLDLLISEDSSGKYKIKSYSGKLLPVTEAVPSVTEIDDLLRRYETEIEKAEKSEKTQKKS</sequence>